<comment type="caution">
    <text evidence="2">The sequence shown here is derived from an EMBL/GenBank/DDBJ whole genome shotgun (WGS) entry which is preliminary data.</text>
</comment>
<evidence type="ECO:0000313" key="2">
    <source>
        <dbReference type="EMBL" id="MXP26297.1"/>
    </source>
</evidence>
<gene>
    <name evidence="2" type="ORF">GRI39_09640</name>
</gene>
<keyword evidence="1" id="KW-0732">Signal</keyword>
<dbReference type="RefSeq" id="WP_160739493.1">
    <property type="nucleotide sequence ID" value="NZ_WTYQ01000003.1"/>
</dbReference>
<name>A0A845A9W1_9SPHN</name>
<feature type="signal peptide" evidence="1">
    <location>
        <begin position="1"/>
        <end position="23"/>
    </location>
</feature>
<accession>A0A845A9W1</accession>
<sequence length="103" mass="11158">MKKFTLPLFAAACLTAVATPAFADEVTVRVDYSDLDLSNPQDVSSLKQRIVAQTEAACRKGAGSPLFSAKSFTDCRNDGVSKAFRQLEQRRTLAAAQDSVERS</sequence>
<dbReference type="AlphaFoldDB" id="A0A845A9W1"/>
<dbReference type="EMBL" id="WTYQ01000003">
    <property type="protein sequence ID" value="MXP26297.1"/>
    <property type="molecule type" value="Genomic_DNA"/>
</dbReference>
<organism evidence="2 3">
    <name type="scientific">Altericroceibacterium indicum</name>
    <dbReference type="NCBI Taxonomy" id="374177"/>
    <lineage>
        <taxon>Bacteria</taxon>
        <taxon>Pseudomonadati</taxon>
        <taxon>Pseudomonadota</taxon>
        <taxon>Alphaproteobacteria</taxon>
        <taxon>Sphingomonadales</taxon>
        <taxon>Erythrobacteraceae</taxon>
        <taxon>Altericroceibacterium</taxon>
    </lineage>
</organism>
<evidence type="ECO:0000313" key="3">
    <source>
        <dbReference type="Proteomes" id="UP000460561"/>
    </source>
</evidence>
<keyword evidence="3" id="KW-1185">Reference proteome</keyword>
<feature type="chain" id="PRO_5032599364" evidence="1">
    <location>
        <begin position="24"/>
        <end position="103"/>
    </location>
</feature>
<evidence type="ECO:0000256" key="1">
    <source>
        <dbReference type="SAM" id="SignalP"/>
    </source>
</evidence>
<reference evidence="2 3" key="1">
    <citation type="submission" date="2019-12" db="EMBL/GenBank/DDBJ databases">
        <title>Genomic-based taxomic classification of the family Erythrobacteraceae.</title>
        <authorList>
            <person name="Xu L."/>
        </authorList>
    </citation>
    <scope>NUCLEOTIDE SEQUENCE [LARGE SCALE GENOMIC DNA]</scope>
    <source>
        <strain evidence="2 3">DSM 18604</strain>
    </source>
</reference>
<dbReference type="NCBIfam" id="TIGR04433">
    <property type="entry name" value="UrcA_uranyl"/>
    <property type="match status" value="1"/>
</dbReference>
<proteinExistence type="predicted"/>
<dbReference type="OrthoDB" id="7429105at2"/>
<dbReference type="Proteomes" id="UP000460561">
    <property type="component" value="Unassembled WGS sequence"/>
</dbReference>
<protein>
    <submittedName>
        <fullName evidence="2">UrcA family protein</fullName>
    </submittedName>
</protein>
<dbReference type="InterPro" id="IPR030972">
    <property type="entry name" value="UrcA_uranyl"/>
</dbReference>